<comment type="caution">
    <text evidence="1">The sequence shown here is derived from an EMBL/GenBank/DDBJ whole genome shotgun (WGS) entry which is preliminary data.</text>
</comment>
<proteinExistence type="predicted"/>
<organism evidence="1 2">
    <name type="scientific">Trichinella pseudospiralis</name>
    <name type="common">Parasitic roundworm</name>
    <dbReference type="NCBI Taxonomy" id="6337"/>
    <lineage>
        <taxon>Eukaryota</taxon>
        <taxon>Metazoa</taxon>
        <taxon>Ecdysozoa</taxon>
        <taxon>Nematoda</taxon>
        <taxon>Enoplea</taxon>
        <taxon>Dorylaimia</taxon>
        <taxon>Trichinellida</taxon>
        <taxon>Trichinellidae</taxon>
        <taxon>Trichinella</taxon>
    </lineage>
</organism>
<gene>
    <name evidence="1" type="ORF">T4C_3579</name>
</gene>
<dbReference type="AlphaFoldDB" id="A0A0V1JYM9"/>
<accession>A0A0V1JYM9</accession>
<dbReference type="Proteomes" id="UP000054826">
    <property type="component" value="Unassembled WGS sequence"/>
</dbReference>
<dbReference type="EMBL" id="JYDV01000030">
    <property type="protein sequence ID" value="KRZ40089.1"/>
    <property type="molecule type" value="Genomic_DNA"/>
</dbReference>
<name>A0A0V1JYM9_TRIPS</name>
<evidence type="ECO:0000313" key="1">
    <source>
        <dbReference type="EMBL" id="KRZ40089.1"/>
    </source>
</evidence>
<evidence type="ECO:0000313" key="2">
    <source>
        <dbReference type="Proteomes" id="UP000054826"/>
    </source>
</evidence>
<protein>
    <submittedName>
        <fullName evidence="1">Uncharacterized protein</fullName>
    </submittedName>
</protein>
<sequence length="192" mass="22343">MNTFNKNTIQSPAYDGLFKKCLSFRKSLTQLQDSKVYSQGYIHLQQKKRNSFSTVEKKYKCHFCNSHRIQEHQETVDLVAMRNLFYQITFVDKPTALLLICPVNVAANGASRLAASRPKFSTHFFLICFFQLPSNFTSQLVIITYSLFFSQITKNNNFANKSSNKYCFSMYTIDNKLIELLDHVYKNLPQKD</sequence>
<reference evidence="1 2" key="1">
    <citation type="submission" date="2015-01" db="EMBL/GenBank/DDBJ databases">
        <title>Evolution of Trichinella species and genotypes.</title>
        <authorList>
            <person name="Korhonen P.K."/>
            <person name="Edoardo P."/>
            <person name="Giuseppe L.R."/>
            <person name="Gasser R.B."/>
        </authorList>
    </citation>
    <scope>NUCLEOTIDE SEQUENCE [LARGE SCALE GENOMIC DNA]</scope>
    <source>
        <strain evidence="1">ISS176</strain>
    </source>
</reference>